<keyword evidence="1" id="KW-0812">Transmembrane</keyword>
<comment type="caution">
    <text evidence="2">The sequence shown here is derived from an EMBL/GenBank/DDBJ whole genome shotgun (WGS) entry which is preliminary data.</text>
</comment>
<keyword evidence="1" id="KW-0472">Membrane</keyword>
<keyword evidence="1" id="KW-1133">Transmembrane helix</keyword>
<proteinExistence type="predicted"/>
<keyword evidence="3" id="KW-1185">Reference proteome</keyword>
<name>A0ABR3UNF7_9PLEO</name>
<reference evidence="2 3" key="1">
    <citation type="submission" date="2024-09" db="EMBL/GenBank/DDBJ databases">
        <title>T2T genomes of carrot and Alternaria dauci and their utility for understanding host-pathogen interaction during carrot leaf blight disease.</title>
        <authorList>
            <person name="Liu W."/>
            <person name="Xu S."/>
            <person name="Ou C."/>
            <person name="Liu X."/>
            <person name="Zhuang F."/>
            <person name="Deng X.W."/>
        </authorList>
    </citation>
    <scope>NUCLEOTIDE SEQUENCE [LARGE SCALE GENOMIC DNA]</scope>
    <source>
        <strain evidence="2 3">A2016</strain>
    </source>
</reference>
<organism evidence="2 3">
    <name type="scientific">Alternaria dauci</name>
    <dbReference type="NCBI Taxonomy" id="48095"/>
    <lineage>
        <taxon>Eukaryota</taxon>
        <taxon>Fungi</taxon>
        <taxon>Dikarya</taxon>
        <taxon>Ascomycota</taxon>
        <taxon>Pezizomycotina</taxon>
        <taxon>Dothideomycetes</taxon>
        <taxon>Pleosporomycetidae</taxon>
        <taxon>Pleosporales</taxon>
        <taxon>Pleosporineae</taxon>
        <taxon>Pleosporaceae</taxon>
        <taxon>Alternaria</taxon>
        <taxon>Alternaria sect. Porri</taxon>
    </lineage>
</organism>
<evidence type="ECO:0000313" key="2">
    <source>
        <dbReference type="EMBL" id="KAL1798015.1"/>
    </source>
</evidence>
<dbReference type="RefSeq" id="XP_069308599.1">
    <property type="nucleotide sequence ID" value="XM_069450846.1"/>
</dbReference>
<dbReference type="GeneID" id="96084943"/>
<dbReference type="Proteomes" id="UP001578633">
    <property type="component" value="Chromosome 3"/>
</dbReference>
<evidence type="ECO:0000313" key="3">
    <source>
        <dbReference type="Proteomes" id="UP001578633"/>
    </source>
</evidence>
<dbReference type="EMBL" id="JBHGVX010000003">
    <property type="protein sequence ID" value="KAL1798015.1"/>
    <property type="molecule type" value="Genomic_DNA"/>
</dbReference>
<feature type="transmembrane region" description="Helical" evidence="1">
    <location>
        <begin position="124"/>
        <end position="149"/>
    </location>
</feature>
<gene>
    <name evidence="2" type="ORF">ACET3X_004621</name>
</gene>
<protein>
    <submittedName>
        <fullName evidence="2">Uncharacterized protein</fullName>
    </submittedName>
</protein>
<sequence length="167" mass="19071">MKERNIEWYVTTGVLVEDCTGLRWNAGTYNYLLYWHVESMAVPGKQDTGQKWLKIEPDAVRDWQKDNWEADFGEAVMDVEDEPATPIVEDGNGVTPYIATTNIMVSFDQRIVLPAETQSLINTLAFVLLLLAIAFVFLSIMIYQLTMAIRAQNEMLAMRNCSQAKRE</sequence>
<evidence type="ECO:0000256" key="1">
    <source>
        <dbReference type="SAM" id="Phobius"/>
    </source>
</evidence>
<accession>A0ABR3UNF7</accession>